<keyword evidence="4" id="KW-0808">Transferase</keyword>
<name>A0ABW6SCQ6_9NOCA</name>
<dbReference type="EMBL" id="JBIAQY010000016">
    <property type="protein sequence ID" value="MFF3572961.1"/>
    <property type="molecule type" value="Genomic_DNA"/>
</dbReference>
<evidence type="ECO:0000256" key="8">
    <source>
        <dbReference type="ARBA" id="ARBA00023012"/>
    </source>
</evidence>
<feature type="domain" description="Signal transduction histidine kinase subgroup 3 dimerisation and phosphoacceptor" evidence="10">
    <location>
        <begin position="218"/>
        <end position="285"/>
    </location>
</feature>
<dbReference type="SUPFAM" id="SSF55874">
    <property type="entry name" value="ATPase domain of HSP90 chaperone/DNA topoisomerase II/histidine kinase"/>
    <property type="match status" value="1"/>
</dbReference>
<keyword evidence="5" id="KW-0547">Nucleotide-binding</keyword>
<evidence type="ECO:0000256" key="1">
    <source>
        <dbReference type="ARBA" id="ARBA00000085"/>
    </source>
</evidence>
<dbReference type="Gene3D" id="3.30.565.10">
    <property type="entry name" value="Histidine kinase-like ATPase, C-terminal domain"/>
    <property type="match status" value="1"/>
</dbReference>
<dbReference type="CDD" id="cd16917">
    <property type="entry name" value="HATPase_UhpB-NarQ-NarX-like"/>
    <property type="match status" value="1"/>
</dbReference>
<dbReference type="EC" id="2.7.13.3" evidence="2"/>
<proteinExistence type="predicted"/>
<evidence type="ECO:0000313" key="12">
    <source>
        <dbReference type="Proteomes" id="UP001601992"/>
    </source>
</evidence>
<dbReference type="RefSeq" id="WP_245567778.1">
    <property type="nucleotide sequence ID" value="NZ_JBIAQY010000016.1"/>
</dbReference>
<feature type="transmembrane region" description="Helical" evidence="9">
    <location>
        <begin position="70"/>
        <end position="87"/>
    </location>
</feature>
<keyword evidence="9" id="KW-0812">Transmembrane</keyword>
<comment type="caution">
    <text evidence="11">The sequence shown here is derived from an EMBL/GenBank/DDBJ whole genome shotgun (WGS) entry which is preliminary data.</text>
</comment>
<dbReference type="Proteomes" id="UP001601992">
    <property type="component" value="Unassembled WGS sequence"/>
</dbReference>
<dbReference type="GO" id="GO:0016301">
    <property type="term" value="F:kinase activity"/>
    <property type="evidence" value="ECO:0007669"/>
    <property type="project" value="UniProtKB-KW"/>
</dbReference>
<feature type="transmembrane region" description="Helical" evidence="9">
    <location>
        <begin position="43"/>
        <end position="64"/>
    </location>
</feature>
<comment type="catalytic activity">
    <reaction evidence="1">
        <text>ATP + protein L-histidine = ADP + protein N-phospho-L-histidine.</text>
        <dbReference type="EC" id="2.7.13.3"/>
    </reaction>
</comment>
<sequence>MFTGSVYPHRGRLPRLFASARDVGSAEGGDLAGVLRSLSRQSMLVAVATAILDTVILALSGIFAVAPVPAIVVTVLIVAADLAFAAAPRTAGVVAVAQVVLRLAGAVVLHGHGLPVRVGDVGFLIAGYRAGAWLSGRASLIIVPLLGLGACGSALIADSPAMHDWRRLAVTAVSTGVLPWLVGRYTTARGAYIAELEQRERLRRQEQRAALDRALSDEREAIARDLHDVISHHVSAIGIHAGAARLALAPGAAPDDPATRSLAAVEASSRAAMVDLRRQLDLLHGRDEAGRRQPGLADIEELAAHVRAAGLDLEIHTHGSDTPLPESLDVTVYRIVQEMLTNALRHGEGCADLTVHESGDRVLITETNPVAAQPDTTHSLHRGLDGIRRRAELFGGTVDYGLDDENRWRITVSLPLGGT</sequence>
<accession>A0ABW6SCQ6</accession>
<dbReference type="Gene3D" id="1.20.5.1930">
    <property type="match status" value="1"/>
</dbReference>
<dbReference type="Pfam" id="PF07730">
    <property type="entry name" value="HisKA_3"/>
    <property type="match status" value="1"/>
</dbReference>
<dbReference type="PANTHER" id="PTHR24421:SF10">
    <property type="entry name" value="NITRATE_NITRITE SENSOR PROTEIN NARQ"/>
    <property type="match status" value="1"/>
</dbReference>
<evidence type="ECO:0000256" key="3">
    <source>
        <dbReference type="ARBA" id="ARBA00022553"/>
    </source>
</evidence>
<feature type="transmembrane region" description="Helical" evidence="9">
    <location>
        <begin position="99"/>
        <end position="118"/>
    </location>
</feature>
<evidence type="ECO:0000256" key="4">
    <source>
        <dbReference type="ARBA" id="ARBA00022679"/>
    </source>
</evidence>
<dbReference type="InterPro" id="IPR050482">
    <property type="entry name" value="Sensor_HK_TwoCompSys"/>
</dbReference>
<keyword evidence="8" id="KW-0902">Two-component regulatory system</keyword>
<keyword evidence="12" id="KW-1185">Reference proteome</keyword>
<keyword evidence="6 11" id="KW-0418">Kinase</keyword>
<keyword evidence="3" id="KW-0597">Phosphoprotein</keyword>
<evidence type="ECO:0000259" key="10">
    <source>
        <dbReference type="Pfam" id="PF07730"/>
    </source>
</evidence>
<evidence type="ECO:0000256" key="5">
    <source>
        <dbReference type="ARBA" id="ARBA00022741"/>
    </source>
</evidence>
<evidence type="ECO:0000256" key="6">
    <source>
        <dbReference type="ARBA" id="ARBA00022777"/>
    </source>
</evidence>
<evidence type="ECO:0000256" key="9">
    <source>
        <dbReference type="SAM" id="Phobius"/>
    </source>
</evidence>
<evidence type="ECO:0000313" key="11">
    <source>
        <dbReference type="EMBL" id="MFF3572961.1"/>
    </source>
</evidence>
<feature type="transmembrane region" description="Helical" evidence="9">
    <location>
        <begin position="138"/>
        <end position="157"/>
    </location>
</feature>
<organism evidence="11 12">
    <name type="scientific">Nocardia jiangxiensis</name>
    <dbReference type="NCBI Taxonomy" id="282685"/>
    <lineage>
        <taxon>Bacteria</taxon>
        <taxon>Bacillati</taxon>
        <taxon>Actinomycetota</taxon>
        <taxon>Actinomycetes</taxon>
        <taxon>Mycobacteriales</taxon>
        <taxon>Nocardiaceae</taxon>
        <taxon>Nocardia</taxon>
    </lineage>
</organism>
<keyword evidence="9" id="KW-0472">Membrane</keyword>
<protein>
    <recommendedName>
        <fullName evidence="2">histidine kinase</fullName>
        <ecNumber evidence="2">2.7.13.3</ecNumber>
    </recommendedName>
</protein>
<reference evidence="11 12" key="1">
    <citation type="submission" date="2024-10" db="EMBL/GenBank/DDBJ databases">
        <title>The Natural Products Discovery Center: Release of the First 8490 Sequenced Strains for Exploring Actinobacteria Biosynthetic Diversity.</title>
        <authorList>
            <person name="Kalkreuter E."/>
            <person name="Kautsar S.A."/>
            <person name="Yang D."/>
            <person name="Bader C.D."/>
            <person name="Teijaro C.N."/>
            <person name="Fluegel L."/>
            <person name="Davis C.M."/>
            <person name="Simpson J.R."/>
            <person name="Lauterbach L."/>
            <person name="Steele A.D."/>
            <person name="Gui C."/>
            <person name="Meng S."/>
            <person name="Li G."/>
            <person name="Viehrig K."/>
            <person name="Ye F."/>
            <person name="Su P."/>
            <person name="Kiefer A.F."/>
            <person name="Nichols A."/>
            <person name="Cepeda A.J."/>
            <person name="Yan W."/>
            <person name="Fan B."/>
            <person name="Jiang Y."/>
            <person name="Adhikari A."/>
            <person name="Zheng C.-J."/>
            <person name="Schuster L."/>
            <person name="Cowan T.M."/>
            <person name="Smanski M.J."/>
            <person name="Chevrette M.G."/>
            <person name="De Carvalho L.P.S."/>
            <person name="Shen B."/>
        </authorList>
    </citation>
    <scope>NUCLEOTIDE SEQUENCE [LARGE SCALE GENOMIC DNA]</scope>
    <source>
        <strain evidence="11 12">NPDC002593</strain>
    </source>
</reference>
<keyword evidence="7" id="KW-0067">ATP-binding</keyword>
<dbReference type="InterPro" id="IPR036890">
    <property type="entry name" value="HATPase_C_sf"/>
</dbReference>
<evidence type="ECO:0000256" key="2">
    <source>
        <dbReference type="ARBA" id="ARBA00012438"/>
    </source>
</evidence>
<dbReference type="InterPro" id="IPR011712">
    <property type="entry name" value="Sig_transdc_His_kin_sub3_dim/P"/>
</dbReference>
<evidence type="ECO:0000256" key="7">
    <source>
        <dbReference type="ARBA" id="ARBA00022840"/>
    </source>
</evidence>
<dbReference type="PANTHER" id="PTHR24421">
    <property type="entry name" value="NITRATE/NITRITE SENSOR PROTEIN NARX-RELATED"/>
    <property type="match status" value="1"/>
</dbReference>
<keyword evidence="9" id="KW-1133">Transmembrane helix</keyword>
<gene>
    <name evidence="11" type="ORF">ACFYXQ_34870</name>
</gene>